<dbReference type="SUPFAM" id="SSF56747">
    <property type="entry name" value="Prim-pol domain"/>
    <property type="match status" value="1"/>
</dbReference>
<evidence type="ECO:0000313" key="2">
    <source>
        <dbReference type="EMBL" id="MBP2038796.1"/>
    </source>
</evidence>
<dbReference type="Pfam" id="PF09250">
    <property type="entry name" value="Prim-Pol"/>
    <property type="match status" value="1"/>
</dbReference>
<proteinExistence type="predicted"/>
<dbReference type="SMART" id="SM00943">
    <property type="entry name" value="Prim-Pol"/>
    <property type="match status" value="1"/>
</dbReference>
<dbReference type="InterPro" id="IPR015330">
    <property type="entry name" value="DNA_primase/pol_bifunc_N"/>
</dbReference>
<reference evidence="2 3" key="1">
    <citation type="submission" date="2021-03" db="EMBL/GenBank/DDBJ databases">
        <title>Genomic Encyclopedia of Type Strains, Phase IV (KMG-IV): sequencing the most valuable type-strain genomes for metagenomic binning, comparative biology and taxonomic classification.</title>
        <authorList>
            <person name="Goeker M."/>
        </authorList>
    </citation>
    <scope>NUCLEOTIDE SEQUENCE [LARGE SCALE GENOMIC DNA]</scope>
    <source>
        <strain evidence="2 3">DSM 40526</strain>
    </source>
</reference>
<protein>
    <recommendedName>
        <fullName evidence="1">DNA primase/polymerase bifunctional N-terminal domain-containing protein</fullName>
    </recommendedName>
</protein>
<dbReference type="RefSeq" id="WP_189970694.1">
    <property type="nucleotide sequence ID" value="NZ_BMVL01000007.1"/>
</dbReference>
<sequence>MTHSTAIRRDPTGDRPLLLDAALTFAGRGWPIFPLRPGSKAPALHRQERCPLTGVCGDGHVKWEQRATTDQTAIARCWSHKPYNIGLATGPAGLIVVDLDMPKANSGQDAPDGAHNLLALCERAGQAVPATLTVRTPSGGTHLYFTAPDGIRLGNTAGKLAPLIDTRAHGGYVVAPGSTTAAGTYEITDDSPVAELPAWLLALLRPPAPRPLCLRMPGAVRGGSAARAALGAECDVVRQAPAKQANNTLNRSAFKVGRFVAWGDLPREEVEEAFQAAGEDRGLTVAECRATIRSALDSSARTVRARETA</sequence>
<comment type="caution">
    <text evidence="2">The sequence shown here is derived from an EMBL/GenBank/DDBJ whole genome shotgun (WGS) entry which is preliminary data.</text>
</comment>
<accession>A0ABS4L9L6</accession>
<name>A0ABS4L9L6_STRAV</name>
<evidence type="ECO:0000259" key="1">
    <source>
        <dbReference type="SMART" id="SM00943"/>
    </source>
</evidence>
<evidence type="ECO:0000313" key="3">
    <source>
        <dbReference type="Proteomes" id="UP001519310"/>
    </source>
</evidence>
<gene>
    <name evidence="2" type="ORF">J2Z77_004609</name>
</gene>
<dbReference type="EMBL" id="JAGGLQ010000009">
    <property type="protein sequence ID" value="MBP2038796.1"/>
    <property type="molecule type" value="Genomic_DNA"/>
</dbReference>
<keyword evidence="3" id="KW-1185">Reference proteome</keyword>
<dbReference type="Proteomes" id="UP001519310">
    <property type="component" value="Unassembled WGS sequence"/>
</dbReference>
<feature type="domain" description="DNA primase/polymerase bifunctional N-terminal" evidence="1">
    <location>
        <begin position="22"/>
        <end position="200"/>
    </location>
</feature>
<organism evidence="2 3">
    <name type="scientific">Streptomyces avidinii</name>
    <dbReference type="NCBI Taxonomy" id="1895"/>
    <lineage>
        <taxon>Bacteria</taxon>
        <taxon>Bacillati</taxon>
        <taxon>Actinomycetota</taxon>
        <taxon>Actinomycetes</taxon>
        <taxon>Kitasatosporales</taxon>
        <taxon>Streptomycetaceae</taxon>
        <taxon>Streptomyces</taxon>
    </lineage>
</organism>
<dbReference type="CDD" id="cd04859">
    <property type="entry name" value="Prim_Pol"/>
    <property type="match status" value="1"/>
</dbReference>